<dbReference type="InterPro" id="IPR027417">
    <property type="entry name" value="P-loop_NTPase"/>
</dbReference>
<reference evidence="9 10" key="1">
    <citation type="submission" date="2020-12" db="EMBL/GenBank/DDBJ databases">
        <title>Sulforoseuscoccus oceanibium gen. nov., sp. nov., a representative of the phylum Verrucomicrobia with special cytoplasmic membrane, and proposal of Sulforoseuscoccusaceae fam. nov.</title>
        <authorList>
            <person name="Xi F."/>
        </authorList>
    </citation>
    <scope>NUCLEOTIDE SEQUENCE [LARGE SCALE GENOMIC DNA]</scope>
    <source>
        <strain evidence="9 10">T37</strain>
    </source>
</reference>
<dbReference type="Gene3D" id="2.40.50.140">
    <property type="entry name" value="Nucleic acid-binding proteins"/>
    <property type="match status" value="1"/>
</dbReference>
<keyword evidence="10" id="KW-1185">Reference proteome</keyword>
<dbReference type="InterPro" id="IPR011545">
    <property type="entry name" value="DEAD/DEAH_box_helicase_dom"/>
</dbReference>
<dbReference type="GO" id="GO:0003677">
    <property type="term" value="F:DNA binding"/>
    <property type="evidence" value="ECO:0007669"/>
    <property type="project" value="UniProtKB-KW"/>
</dbReference>
<keyword evidence="6" id="KW-0238">DNA-binding</keyword>
<evidence type="ECO:0000256" key="5">
    <source>
        <dbReference type="ARBA" id="ARBA00022840"/>
    </source>
</evidence>
<dbReference type="Pfam" id="PF00271">
    <property type="entry name" value="Helicase_C"/>
    <property type="match status" value="1"/>
</dbReference>
<evidence type="ECO:0000256" key="8">
    <source>
        <dbReference type="ARBA" id="ARBA00049819"/>
    </source>
</evidence>
<dbReference type="KEGG" id="soa:G3M56_002450"/>
<dbReference type="GO" id="GO:0006281">
    <property type="term" value="P:DNA repair"/>
    <property type="evidence" value="ECO:0007669"/>
    <property type="project" value="UniProtKB-KW"/>
</dbReference>
<dbReference type="PROSITE" id="PS51192">
    <property type="entry name" value="HELICASE_ATP_BIND_1"/>
    <property type="match status" value="1"/>
</dbReference>
<evidence type="ECO:0000256" key="1">
    <source>
        <dbReference type="ARBA" id="ARBA00022741"/>
    </source>
</evidence>
<protein>
    <recommendedName>
        <fullName evidence="8">Probable DNA 3'-5' helicase RecG</fullName>
    </recommendedName>
</protein>
<sequence length="716" mass="78273">MTEFAPSSAVRADTLLATLDGIPTKLRGAMELCGWETVGDVLAHLPRRYEDRRSFSRFPADPTDEPVTIHAAVVDVTTRRFGARQQMFEATLAPAESAGMPGQQIVARWFNLPFMSKIIAVGQQMVVYGKVKVSGKRLVIDHPETEITATADPLADTPQSKSIHLRRIVPVYRLSNGLQQRPLREFVHRLVTSMDHTDPSAFPQIVPSTVTNDHESGLPARSQLLANIHFPPDLEAIETAGRGLALDELFLHQLHVVDRKRNHDQLQGARRAGRGELLADFAAALPFPFTNAQRKVIREIRADMKSGHAMNRLLQGDVGSGKTVVAMAAAMLAIEAGWQVAVMAPTQILAEQHYLNFQKLAAKLDLSLALRTGAGVEQTHAGDPQIVIGTHALLFDNDELLNREKLGLVVIDEQHKFGVEQRAKLQQGAGGGSVPDVLVMTATPIPRTLQMTVYGDLEVSVIDELPAGRGAITTGIRVAPKIPDVVKFLKGQLDAGRQAYLVFPLVEESEKLTAQSAVAEFEKWAKRLSNFEVGLLTGRTPNDEKEAVMKRFRDGHIDVLVSTTVIEVGVDVPNASVMIIHNANRFGLAQLHQLRGRIGRGEHQSFCVLALDKKDADSATKLAILEETRDGFRIAEEDLRQRGPGDALGTAQSGLPDLSPAARAFIGDTRLLVHARELAERVLTRDPELADPAHAHLRTHLTRDADPLGSRFANVG</sequence>
<dbReference type="PROSITE" id="PS51194">
    <property type="entry name" value="HELICASE_CTER"/>
    <property type="match status" value="1"/>
</dbReference>
<dbReference type="InterPro" id="IPR045562">
    <property type="entry name" value="RecG_dom3_C"/>
</dbReference>
<evidence type="ECO:0000256" key="6">
    <source>
        <dbReference type="ARBA" id="ARBA00023125"/>
    </source>
</evidence>
<dbReference type="PANTHER" id="PTHR47964:SF1">
    <property type="entry name" value="ATP-DEPENDENT DNA HELICASE HOMOLOG RECG, CHLOROPLASTIC"/>
    <property type="match status" value="1"/>
</dbReference>
<dbReference type="AlphaFoldDB" id="A0A6B3LDL7"/>
<keyword evidence="3" id="KW-0378">Hydrolase</keyword>
<dbReference type="InterPro" id="IPR033454">
    <property type="entry name" value="RecG_wedge"/>
</dbReference>
<dbReference type="RefSeq" id="WP_164365503.1">
    <property type="nucleotide sequence ID" value="NZ_CP066776.1"/>
</dbReference>
<dbReference type="PANTHER" id="PTHR47964">
    <property type="entry name" value="ATP-DEPENDENT DNA HELICASE HOMOLOG RECG, CHLOROPLASTIC"/>
    <property type="match status" value="1"/>
</dbReference>
<dbReference type="InterPro" id="IPR012340">
    <property type="entry name" value="NA-bd_OB-fold"/>
</dbReference>
<name>A0A6B3LDL7_9BACT</name>
<dbReference type="InterPro" id="IPR014001">
    <property type="entry name" value="Helicase_ATP-bd"/>
</dbReference>
<keyword evidence="5" id="KW-0067">ATP-binding</keyword>
<evidence type="ECO:0000256" key="2">
    <source>
        <dbReference type="ARBA" id="ARBA00022763"/>
    </source>
</evidence>
<dbReference type="Pfam" id="PF17191">
    <property type="entry name" value="RecG_wedge"/>
    <property type="match status" value="1"/>
</dbReference>
<dbReference type="Gene3D" id="3.40.50.300">
    <property type="entry name" value="P-loop containing nucleotide triphosphate hydrolases"/>
    <property type="match status" value="2"/>
</dbReference>
<evidence type="ECO:0000313" key="10">
    <source>
        <dbReference type="Proteomes" id="UP000475117"/>
    </source>
</evidence>
<dbReference type="NCBIfam" id="NF008168">
    <property type="entry name" value="PRK10917.2-2"/>
    <property type="match status" value="1"/>
</dbReference>
<accession>A0A6B3LDL7</accession>
<evidence type="ECO:0000313" key="9">
    <source>
        <dbReference type="EMBL" id="QQL45473.1"/>
    </source>
</evidence>
<keyword evidence="1" id="KW-0547">Nucleotide-binding</keyword>
<evidence type="ECO:0000256" key="7">
    <source>
        <dbReference type="ARBA" id="ARBA00023204"/>
    </source>
</evidence>
<gene>
    <name evidence="9" type="primary">recG</name>
    <name evidence="9" type="ORF">G3M56_002450</name>
</gene>
<evidence type="ECO:0000256" key="4">
    <source>
        <dbReference type="ARBA" id="ARBA00022806"/>
    </source>
</evidence>
<dbReference type="Proteomes" id="UP000475117">
    <property type="component" value="Chromosome"/>
</dbReference>
<dbReference type="SUPFAM" id="SSF52540">
    <property type="entry name" value="P-loop containing nucleoside triphosphate hydrolases"/>
    <property type="match status" value="2"/>
</dbReference>
<organism evidence="9 10">
    <name type="scientific">Sulfuriroseicoccus oceanibius</name>
    <dbReference type="NCBI Taxonomy" id="2707525"/>
    <lineage>
        <taxon>Bacteria</taxon>
        <taxon>Pseudomonadati</taxon>
        <taxon>Verrucomicrobiota</taxon>
        <taxon>Verrucomicrobiia</taxon>
        <taxon>Verrucomicrobiales</taxon>
        <taxon>Verrucomicrobiaceae</taxon>
        <taxon>Sulfuriroseicoccus</taxon>
    </lineage>
</organism>
<dbReference type="GO" id="GO:0016787">
    <property type="term" value="F:hydrolase activity"/>
    <property type="evidence" value="ECO:0007669"/>
    <property type="project" value="UniProtKB-KW"/>
</dbReference>
<dbReference type="CDD" id="cd04488">
    <property type="entry name" value="RecG_wedge_OBF"/>
    <property type="match status" value="1"/>
</dbReference>
<evidence type="ECO:0000256" key="3">
    <source>
        <dbReference type="ARBA" id="ARBA00022801"/>
    </source>
</evidence>
<proteinExistence type="predicted"/>
<dbReference type="Pfam" id="PF19833">
    <property type="entry name" value="RecG_dom3_C"/>
    <property type="match status" value="1"/>
</dbReference>
<dbReference type="SUPFAM" id="SSF50249">
    <property type="entry name" value="Nucleic acid-binding proteins"/>
    <property type="match status" value="1"/>
</dbReference>
<dbReference type="InterPro" id="IPR047112">
    <property type="entry name" value="RecG/Mfd"/>
</dbReference>
<dbReference type="Pfam" id="PF00270">
    <property type="entry name" value="DEAD"/>
    <property type="match status" value="1"/>
</dbReference>
<keyword evidence="2" id="KW-0227">DNA damage</keyword>
<dbReference type="GO" id="GO:0003678">
    <property type="term" value="F:DNA helicase activity"/>
    <property type="evidence" value="ECO:0007669"/>
    <property type="project" value="TreeGrafter"/>
</dbReference>
<dbReference type="SMART" id="SM00487">
    <property type="entry name" value="DEXDc"/>
    <property type="match status" value="1"/>
</dbReference>
<dbReference type="EMBL" id="CP066776">
    <property type="protein sequence ID" value="QQL45473.1"/>
    <property type="molecule type" value="Genomic_DNA"/>
</dbReference>
<dbReference type="InterPro" id="IPR001650">
    <property type="entry name" value="Helicase_C-like"/>
</dbReference>
<keyword evidence="4 9" id="KW-0347">Helicase</keyword>
<dbReference type="GO" id="GO:0005524">
    <property type="term" value="F:ATP binding"/>
    <property type="evidence" value="ECO:0007669"/>
    <property type="project" value="UniProtKB-KW"/>
</dbReference>
<keyword evidence="7" id="KW-0234">DNA repair</keyword>
<dbReference type="SMART" id="SM00490">
    <property type="entry name" value="HELICc"/>
    <property type="match status" value="1"/>
</dbReference>